<dbReference type="InterPro" id="IPR000873">
    <property type="entry name" value="AMP-dep_synth/lig_dom"/>
</dbReference>
<dbReference type="OrthoDB" id="9803968at2"/>
<dbReference type="Gene3D" id="3.30.300.30">
    <property type="match status" value="1"/>
</dbReference>
<dbReference type="EMBL" id="PYYB01000001">
    <property type="protein sequence ID" value="PTL58451.1"/>
    <property type="molecule type" value="Genomic_DNA"/>
</dbReference>
<dbReference type="RefSeq" id="WP_107566889.1">
    <property type="nucleotide sequence ID" value="NZ_PYYB01000001.1"/>
</dbReference>
<reference evidence="3 4" key="1">
    <citation type="submission" date="2018-03" db="EMBL/GenBank/DDBJ databases">
        <title>Aquarubrobacter algicola gen. nov., sp. nov., a novel actinobacterium isolated from shallow eutrophic lake during the end of cyanobacterial harmful algal blooms.</title>
        <authorList>
            <person name="Chun S.J."/>
        </authorList>
    </citation>
    <scope>NUCLEOTIDE SEQUENCE [LARGE SCALE GENOMIC DNA]</scope>
    <source>
        <strain evidence="3 4">Seoho-28</strain>
    </source>
</reference>
<gene>
    <name evidence="3" type="ORF">C7Y72_01675</name>
</gene>
<keyword evidence="4" id="KW-1185">Reference proteome</keyword>
<dbReference type="PANTHER" id="PTHR43767:SF7">
    <property type="entry name" value="MEDIUM_LONG-CHAIN-FATTY-ACID--COA LIGASE FADD8"/>
    <property type="match status" value="1"/>
</dbReference>
<dbReference type="InterPro" id="IPR042099">
    <property type="entry name" value="ANL_N_sf"/>
</dbReference>
<dbReference type="GO" id="GO:0016877">
    <property type="term" value="F:ligase activity, forming carbon-sulfur bonds"/>
    <property type="evidence" value="ECO:0007669"/>
    <property type="project" value="UniProtKB-ARBA"/>
</dbReference>
<dbReference type="InterPro" id="IPR045851">
    <property type="entry name" value="AMP-bd_C_sf"/>
</dbReference>
<organism evidence="3 4">
    <name type="scientific">Paraconexibacter algicola</name>
    <dbReference type="NCBI Taxonomy" id="2133960"/>
    <lineage>
        <taxon>Bacteria</taxon>
        <taxon>Bacillati</taxon>
        <taxon>Actinomycetota</taxon>
        <taxon>Thermoleophilia</taxon>
        <taxon>Solirubrobacterales</taxon>
        <taxon>Paraconexibacteraceae</taxon>
        <taxon>Paraconexibacter</taxon>
    </lineage>
</organism>
<proteinExistence type="predicted"/>
<name>A0A2T4UGT5_9ACTN</name>
<dbReference type="Gene3D" id="3.40.50.12780">
    <property type="entry name" value="N-terminal domain of ligase-like"/>
    <property type="match status" value="1"/>
</dbReference>
<dbReference type="Pfam" id="PF13193">
    <property type="entry name" value="AMP-binding_C"/>
    <property type="match status" value="1"/>
</dbReference>
<protein>
    <submittedName>
        <fullName evidence="3">Ligase</fullName>
    </submittedName>
</protein>
<comment type="caution">
    <text evidence="3">The sequence shown here is derived from an EMBL/GenBank/DDBJ whole genome shotgun (WGS) entry which is preliminary data.</text>
</comment>
<dbReference type="AlphaFoldDB" id="A0A2T4UGT5"/>
<dbReference type="InterPro" id="IPR050237">
    <property type="entry name" value="ATP-dep_AMP-bd_enzyme"/>
</dbReference>
<dbReference type="PROSITE" id="PS00455">
    <property type="entry name" value="AMP_BINDING"/>
    <property type="match status" value="1"/>
</dbReference>
<evidence type="ECO:0000259" key="2">
    <source>
        <dbReference type="Pfam" id="PF13193"/>
    </source>
</evidence>
<dbReference type="SUPFAM" id="SSF56801">
    <property type="entry name" value="Acetyl-CoA synthetase-like"/>
    <property type="match status" value="1"/>
</dbReference>
<accession>A0A2T4UGT5</accession>
<feature type="domain" description="AMP-binding enzyme C-terminal" evidence="2">
    <location>
        <begin position="427"/>
        <end position="502"/>
    </location>
</feature>
<feature type="domain" description="AMP-dependent synthetase/ligase" evidence="1">
    <location>
        <begin position="7"/>
        <end position="376"/>
    </location>
</feature>
<sequence length="520" mass="55667">MHLIDTFDRGVREAPDGDCFVMADGAGRMTYRQVEEASHRIAASLLAAGVGKGHRVGVLSPNAPMAFVCILGALRADASWVPLNTRAVAKDLVALLGLTGCELLFYHPSLVALTDEIRAELPQVHTAVCLDTGGRDGDPVLAEWMAAEGARVPRPPHDRDHPAVLFPTGGTTGRSKAVQLTHGMVELMNLAFAAHMPEPERPPVMAMAAPMTHAAGPICFPVFARAGTVVVHDGVDPQRLLESIARHRVTRLFLPPTAIYALLAHPGVRDHDYSSLRHFIYAAAPMSVSKLREAIEVFGPVMTQTFGQAEAPMILTVMSPQDHADAVAAHPERLASAGRPSLVAEVAIMDDEGTLLPPGEVGEIVVRGSLVTPGYFEDPEQSAANHRPGGWHGTSDVGRVDEAGFVYLVDRKRDMIITGGFNVWPSEIEQTIHAMEGVADVAVIGLPDEVWGEAVTAVVQMKPGFDVLDVDAVRARCKARLGSVKAPKHVLFRELPRSPAGKVLKRALRDEYRSAAGAAG</sequence>
<keyword evidence="3" id="KW-0436">Ligase</keyword>
<dbReference type="PANTHER" id="PTHR43767">
    <property type="entry name" value="LONG-CHAIN-FATTY-ACID--COA LIGASE"/>
    <property type="match status" value="1"/>
</dbReference>
<dbReference type="InterPro" id="IPR020845">
    <property type="entry name" value="AMP-binding_CS"/>
</dbReference>
<evidence type="ECO:0000313" key="4">
    <source>
        <dbReference type="Proteomes" id="UP000240739"/>
    </source>
</evidence>
<evidence type="ECO:0000259" key="1">
    <source>
        <dbReference type="Pfam" id="PF00501"/>
    </source>
</evidence>
<evidence type="ECO:0000313" key="3">
    <source>
        <dbReference type="EMBL" id="PTL58451.1"/>
    </source>
</evidence>
<dbReference type="InterPro" id="IPR025110">
    <property type="entry name" value="AMP-bd_C"/>
</dbReference>
<dbReference type="Pfam" id="PF00501">
    <property type="entry name" value="AMP-binding"/>
    <property type="match status" value="1"/>
</dbReference>
<dbReference type="Proteomes" id="UP000240739">
    <property type="component" value="Unassembled WGS sequence"/>
</dbReference>